<dbReference type="EMBL" id="ML737296">
    <property type="protein sequence ID" value="KAE8334345.1"/>
    <property type="molecule type" value="Genomic_DNA"/>
</dbReference>
<gene>
    <name evidence="1" type="ORF">BDV24DRAFT_146003</name>
</gene>
<evidence type="ECO:0000313" key="1">
    <source>
        <dbReference type="EMBL" id="KAE8334345.1"/>
    </source>
</evidence>
<reference evidence="1" key="1">
    <citation type="submission" date="2019-04" db="EMBL/GenBank/DDBJ databases">
        <title>Friends and foes A comparative genomics study of 23 Aspergillus species from section Flavi.</title>
        <authorList>
            <consortium name="DOE Joint Genome Institute"/>
            <person name="Kjaerbolling I."/>
            <person name="Vesth T."/>
            <person name="Frisvad J.C."/>
            <person name="Nybo J.L."/>
            <person name="Theobald S."/>
            <person name="Kildgaard S."/>
            <person name="Isbrandt T."/>
            <person name="Kuo A."/>
            <person name="Sato A."/>
            <person name="Lyhne E.K."/>
            <person name="Kogle M.E."/>
            <person name="Wiebenga A."/>
            <person name="Kun R.S."/>
            <person name="Lubbers R.J."/>
            <person name="Makela M.R."/>
            <person name="Barry K."/>
            <person name="Chovatia M."/>
            <person name="Clum A."/>
            <person name="Daum C."/>
            <person name="Haridas S."/>
            <person name="He G."/>
            <person name="LaButti K."/>
            <person name="Lipzen A."/>
            <person name="Mondo S."/>
            <person name="Riley R."/>
            <person name="Salamov A."/>
            <person name="Simmons B.A."/>
            <person name="Magnuson J.K."/>
            <person name="Henrissat B."/>
            <person name="Mortensen U.H."/>
            <person name="Larsen T.O."/>
            <person name="Devries R.P."/>
            <person name="Grigoriev I.V."/>
            <person name="Machida M."/>
            <person name="Baker S.E."/>
            <person name="Andersen M.R."/>
        </authorList>
    </citation>
    <scope>NUCLEOTIDE SEQUENCE</scope>
    <source>
        <strain evidence="1">CBS 117612</strain>
    </source>
</reference>
<dbReference type="AlphaFoldDB" id="A0A5N6XM63"/>
<accession>A0A5N6XM63</accession>
<name>A0A5N6XM63_9EURO</name>
<protein>
    <submittedName>
        <fullName evidence="1">Uncharacterized protein</fullName>
    </submittedName>
</protein>
<proteinExistence type="predicted"/>
<organism evidence="1">
    <name type="scientific">Aspergillus arachidicola</name>
    <dbReference type="NCBI Taxonomy" id="656916"/>
    <lineage>
        <taxon>Eukaryota</taxon>
        <taxon>Fungi</taxon>
        <taxon>Dikarya</taxon>
        <taxon>Ascomycota</taxon>
        <taxon>Pezizomycotina</taxon>
        <taxon>Eurotiomycetes</taxon>
        <taxon>Eurotiomycetidae</taxon>
        <taxon>Eurotiales</taxon>
        <taxon>Aspergillaceae</taxon>
        <taxon>Aspergillus</taxon>
        <taxon>Aspergillus subgen. Circumdati</taxon>
    </lineage>
</organism>
<dbReference type="OrthoDB" id="4503507at2759"/>
<sequence length="246" mass="27850">MSSVQVMDIAFLLNHNEGEYHPISHQPQIERSPDGLKQCYPSDYLFHQPSLAIQPAIYMRSLIPPGPNWEGATRSEHALGMSHTTTVTNSSCGVHLKLRDRRASFRPMDDATILYLSEAIQGSPRAAMQLVSRRGTVATDARRDALYGYKPTRNCLDCRCVHLKLVKIKWQYQDVSWNIKKSNSNLKTAIVIPPPRRVRLRDTFCLPLILQAPQNTTEVSAKLEIRGIMSPLNLTKASFHKETFIL</sequence>
<dbReference type="Proteomes" id="UP000325558">
    <property type="component" value="Unassembled WGS sequence"/>
</dbReference>